<dbReference type="EMBL" id="KI392710">
    <property type="protein sequence ID" value="ERN11207.1"/>
    <property type="molecule type" value="Genomic_DNA"/>
</dbReference>
<dbReference type="Pfam" id="PF25886">
    <property type="entry name" value="Msy1"/>
    <property type="match status" value="1"/>
</dbReference>
<feature type="transmembrane region" description="Helical" evidence="9">
    <location>
        <begin position="562"/>
        <end position="581"/>
    </location>
</feature>
<dbReference type="STRING" id="13333.W1PMH9"/>
<dbReference type="PANTHER" id="PTHR31618:SF7">
    <property type="entry name" value="MECHANOSENSITIVE ION CHANNEL PROTEIN"/>
    <property type="match status" value="1"/>
</dbReference>
<feature type="domain" description="Mechanosensitive ion channel MscS" evidence="10">
    <location>
        <begin position="613"/>
        <end position="669"/>
    </location>
</feature>
<evidence type="ECO:0000259" key="10">
    <source>
        <dbReference type="Pfam" id="PF00924"/>
    </source>
</evidence>
<feature type="compositionally biased region" description="Acidic residues" evidence="8">
    <location>
        <begin position="186"/>
        <end position="195"/>
    </location>
</feature>
<evidence type="ECO:0000256" key="5">
    <source>
        <dbReference type="ARBA" id="ARBA00022989"/>
    </source>
</evidence>
<dbReference type="Pfam" id="PF00924">
    <property type="entry name" value="MS_channel_2nd"/>
    <property type="match status" value="1"/>
</dbReference>
<feature type="compositionally biased region" description="Basic and acidic residues" evidence="8">
    <location>
        <begin position="1"/>
        <end position="16"/>
    </location>
</feature>
<dbReference type="PANTHER" id="PTHR31618">
    <property type="entry name" value="MECHANOSENSITIVE ION CHANNEL PROTEIN 5"/>
    <property type="match status" value="1"/>
</dbReference>
<evidence type="ECO:0000256" key="2">
    <source>
        <dbReference type="ARBA" id="ARBA00008017"/>
    </source>
</evidence>
<feature type="compositionally biased region" description="Polar residues" evidence="8">
    <location>
        <begin position="124"/>
        <end position="144"/>
    </location>
</feature>
<keyword evidence="13" id="KW-1185">Reference proteome</keyword>
<feature type="transmembrane region" description="Helical" evidence="9">
    <location>
        <begin position="587"/>
        <end position="605"/>
    </location>
</feature>
<evidence type="ECO:0000259" key="11">
    <source>
        <dbReference type="Pfam" id="PF25886"/>
    </source>
</evidence>
<feature type="region of interest" description="Disordered" evidence="8">
    <location>
        <begin position="1"/>
        <end position="22"/>
    </location>
</feature>
<dbReference type="OMA" id="PQMSESF"/>
<evidence type="ECO:0000256" key="8">
    <source>
        <dbReference type="SAM" id="MobiDB-lite"/>
    </source>
</evidence>
<feature type="transmembrane region" description="Helical" evidence="9">
    <location>
        <begin position="213"/>
        <end position="234"/>
    </location>
</feature>
<dbReference type="SUPFAM" id="SSF50182">
    <property type="entry name" value="Sm-like ribonucleoproteins"/>
    <property type="match status" value="1"/>
</dbReference>
<dbReference type="eggNOG" id="KOG4629">
    <property type="taxonomic scope" value="Eukaryota"/>
</dbReference>
<evidence type="ECO:0000313" key="12">
    <source>
        <dbReference type="EMBL" id="ERN11207.1"/>
    </source>
</evidence>
<dbReference type="Proteomes" id="UP000017836">
    <property type="component" value="Unassembled WGS sequence"/>
</dbReference>
<feature type="domain" description="Mechanosensitive ion channel protein Msy1/2-like transmembrane" evidence="11">
    <location>
        <begin position="210"/>
        <end position="357"/>
    </location>
</feature>
<feature type="transmembrane region" description="Helical" evidence="9">
    <location>
        <begin position="295"/>
        <end position="312"/>
    </location>
</feature>
<keyword evidence="3" id="KW-0813">Transport</keyword>
<evidence type="ECO:0000256" key="3">
    <source>
        <dbReference type="ARBA" id="ARBA00022448"/>
    </source>
</evidence>
<name>W1PMH9_AMBTC</name>
<feature type="region of interest" description="Disordered" evidence="8">
    <location>
        <begin position="75"/>
        <end position="199"/>
    </location>
</feature>
<dbReference type="InterPro" id="IPR016688">
    <property type="entry name" value="MscS-like_plants/fungi"/>
</dbReference>
<evidence type="ECO:0000256" key="6">
    <source>
        <dbReference type="ARBA" id="ARBA00023136"/>
    </source>
</evidence>
<feature type="transmembrane region" description="Helical" evidence="9">
    <location>
        <begin position="332"/>
        <end position="354"/>
    </location>
</feature>
<dbReference type="PIRSF" id="PIRSF017209">
    <property type="entry name" value="Memb_At2g17000_prd"/>
    <property type="match status" value="1"/>
</dbReference>
<sequence length="785" mass="88987">MEGEEGDCKPVKDSRVTKPVADEVVLLIDKPSDVSNKKKTVENTEAENLITARDSQYSHGSCSFSKDSVASFHIHCDDQPKPKVDNHKEKAKSSPETKPTNPPNRVLSRSVFSKPKSRFVEPSYPSSAEETLNAPLIQQKQEYISSPYRGSTPRESTIRARISSPFRSSPKGGVKGTPKSTTPSVIDEEEEETYKDEDLPGKKPWQKKPSIRVLVEWTAFILITGCLICSLTVNPLKDRTIWGLEIWKWCLMVLVIFCGRLVSGWFITLLVLLIEQNFMLRKKVLYFVYGLRKSVQKCLWLGLILLAWSLLFDDKVERTTKSHKILSHVSRALVAFLIAAALWLVKTLLVKVLASSFHVNTFFDRIQESIFHQYVLEALSGPPVMELQETLSKGGDGARSAGKLSFRTGAQGKKVKVEDGVIDVDKLHKMEQDKVSAWTMKRMVNVIRSSGLSTISNALDESVDEEEQREINSEWEAKAAAYRIFRNAAKPGSKYIEEEDLLRFLRKNEVDSIFPQFEGAIETGKIKKSALRNWVVKVYLDRKALAHSLNDTNTAVNQLHKLASATAIIIIIIVCLLFMGFATTKVLFFISSQLLLVVFIFGNTCKTMFESIIFVFVMHPFDVGDRCVIDGVQMIVEEMNILTTIFLRYDNEKIYYPNAVLLTKPISNFYRSPEMGDNVEFCVDVSTSMESIGALKARIQSYLESKPQHWQPKHSVVVKDIENLNKMKMGLYVTHTINHQNYAEKTSRRSDLVLELKKIFAELGIRYRLLPQEVEITSMTGRIPF</sequence>
<dbReference type="InterPro" id="IPR006685">
    <property type="entry name" value="MscS_channel_2nd"/>
</dbReference>
<evidence type="ECO:0000256" key="7">
    <source>
        <dbReference type="PIRNR" id="PIRNR017209"/>
    </source>
</evidence>
<dbReference type="GO" id="GO:0008381">
    <property type="term" value="F:mechanosensitive monoatomic ion channel activity"/>
    <property type="evidence" value="ECO:0000318"/>
    <property type="project" value="GO_Central"/>
</dbReference>
<protein>
    <recommendedName>
        <fullName evidence="7">Mechanosensitive ion channel protein</fullName>
    </recommendedName>
</protein>
<feature type="compositionally biased region" description="Basic and acidic residues" evidence="8">
    <location>
        <begin position="75"/>
        <end position="95"/>
    </location>
</feature>
<evidence type="ECO:0000256" key="9">
    <source>
        <dbReference type="SAM" id="Phobius"/>
    </source>
</evidence>
<dbReference type="InterPro" id="IPR010920">
    <property type="entry name" value="LSM_dom_sf"/>
</dbReference>
<comment type="subcellular location">
    <subcellularLocation>
        <location evidence="1">Endomembrane system</location>
        <topology evidence="1">Multi-pass membrane protein</topology>
    </subcellularLocation>
    <subcellularLocation>
        <location evidence="7">Membrane</location>
    </subcellularLocation>
</comment>
<keyword evidence="6 7" id="KW-0472">Membrane</keyword>
<dbReference type="GO" id="GO:0006820">
    <property type="term" value="P:monoatomic anion transport"/>
    <property type="evidence" value="ECO:0000318"/>
    <property type="project" value="GO_Central"/>
</dbReference>
<comment type="similarity">
    <text evidence="2 7">Belongs to the MscS (TC 1.A.23) family.</text>
</comment>
<dbReference type="AlphaFoldDB" id="W1PMH9"/>
<proteinExistence type="inferred from homology"/>
<reference evidence="13" key="1">
    <citation type="journal article" date="2013" name="Science">
        <title>The Amborella genome and the evolution of flowering plants.</title>
        <authorList>
            <consortium name="Amborella Genome Project"/>
        </authorList>
    </citation>
    <scope>NUCLEOTIDE SEQUENCE [LARGE SCALE GENOMIC DNA]</scope>
</reference>
<keyword evidence="4 9" id="KW-0812">Transmembrane</keyword>
<dbReference type="GO" id="GO:0005886">
    <property type="term" value="C:plasma membrane"/>
    <property type="evidence" value="ECO:0000318"/>
    <property type="project" value="GO_Central"/>
</dbReference>
<organism evidence="12 13">
    <name type="scientific">Amborella trichopoda</name>
    <dbReference type="NCBI Taxonomy" id="13333"/>
    <lineage>
        <taxon>Eukaryota</taxon>
        <taxon>Viridiplantae</taxon>
        <taxon>Streptophyta</taxon>
        <taxon>Embryophyta</taxon>
        <taxon>Tracheophyta</taxon>
        <taxon>Spermatophyta</taxon>
        <taxon>Magnoliopsida</taxon>
        <taxon>Amborellales</taxon>
        <taxon>Amborellaceae</taxon>
        <taxon>Amborella</taxon>
    </lineage>
</organism>
<feature type="transmembrane region" description="Helical" evidence="9">
    <location>
        <begin position="246"/>
        <end position="274"/>
    </location>
</feature>
<evidence type="ECO:0000313" key="13">
    <source>
        <dbReference type="Proteomes" id="UP000017836"/>
    </source>
</evidence>
<evidence type="ECO:0000256" key="4">
    <source>
        <dbReference type="ARBA" id="ARBA00022692"/>
    </source>
</evidence>
<gene>
    <name evidence="12" type="ORF">AMTR_s00024p00217410</name>
</gene>
<dbReference type="Gene3D" id="2.30.30.60">
    <property type="match status" value="1"/>
</dbReference>
<dbReference type="InterPro" id="IPR058650">
    <property type="entry name" value="Msy1/2-like"/>
</dbReference>
<keyword evidence="5 9" id="KW-1133">Transmembrane helix</keyword>
<dbReference type="FunFam" id="2.30.30.60:FF:000003">
    <property type="entry name" value="Predicted mechanosensitive ion channel"/>
    <property type="match status" value="1"/>
</dbReference>
<evidence type="ECO:0000256" key="1">
    <source>
        <dbReference type="ARBA" id="ARBA00004127"/>
    </source>
</evidence>
<dbReference type="InterPro" id="IPR023408">
    <property type="entry name" value="MscS_beta-dom_sf"/>
</dbReference>
<dbReference type="GO" id="GO:0050982">
    <property type="term" value="P:detection of mechanical stimulus"/>
    <property type="evidence" value="ECO:0000318"/>
    <property type="project" value="GO_Central"/>
</dbReference>
<dbReference type="Gramene" id="ERN11207">
    <property type="protein sequence ID" value="ERN11207"/>
    <property type="gene ID" value="AMTR_s00024p00217410"/>
</dbReference>
<accession>W1PMH9</accession>
<dbReference type="HOGENOM" id="CLU_013552_1_0_1"/>